<keyword evidence="3" id="KW-0677">Repeat</keyword>
<dbReference type="InterPro" id="IPR001451">
    <property type="entry name" value="Hexapep"/>
</dbReference>
<feature type="binding site" evidence="6">
    <location>
        <position position="71"/>
    </location>
    <ligand>
        <name>substrate</name>
    </ligand>
</feature>
<sequence>MSEAKSLVVVCAGGMAREVIWLARETGAWNPIGFLVDEKYLEEKELCGIPHLGGIDDWPHFAEASFVVAIGSPRHRKGIIQRMSGQGKPKFATLVHPSVQKSSFVSIGEGSMITAGCILTTQIVIGLHTIVNLGCTVGHDAIIGNFCTLSPNVAISGNITLGDGVEIGTGATLIEKLSIGTGSFIGAGSVLTKSLPENVLAVGNPARQIKTMDGF</sequence>
<proteinExistence type="inferred from homology"/>
<dbReference type="InterPro" id="IPR020019">
    <property type="entry name" value="AcTrfase_PglD-like"/>
</dbReference>
<dbReference type="InterPro" id="IPR018357">
    <property type="entry name" value="Hexapep_transf_CS"/>
</dbReference>
<evidence type="ECO:0000313" key="8">
    <source>
        <dbReference type="EMBL" id="KAA0893323.1"/>
    </source>
</evidence>
<evidence type="ECO:0000256" key="3">
    <source>
        <dbReference type="ARBA" id="ARBA00022737"/>
    </source>
</evidence>
<dbReference type="Pfam" id="PF00132">
    <property type="entry name" value="Hexapep"/>
    <property type="match status" value="1"/>
</dbReference>
<dbReference type="Pfam" id="PF17836">
    <property type="entry name" value="PglD_N"/>
    <property type="match status" value="1"/>
</dbReference>
<reference evidence="8 9" key="1">
    <citation type="submission" date="2019-04" db="EMBL/GenBank/DDBJ databases">
        <title>Geobacter ruber sp. nov., ferric-reducing bacteria isolated from paddy soil.</title>
        <authorList>
            <person name="Xu Z."/>
            <person name="Masuda Y."/>
            <person name="Itoh H."/>
            <person name="Senoo K."/>
        </authorList>
    </citation>
    <scope>NUCLEOTIDE SEQUENCE [LARGE SCALE GENOMIC DNA]</scope>
    <source>
        <strain evidence="8 9">Red88</strain>
    </source>
</reference>
<dbReference type="PROSITE" id="PS00101">
    <property type="entry name" value="HEXAPEP_TRANSFERASES"/>
    <property type="match status" value="1"/>
</dbReference>
<evidence type="ECO:0000256" key="4">
    <source>
        <dbReference type="ARBA" id="ARBA00023315"/>
    </source>
</evidence>
<evidence type="ECO:0000313" key="9">
    <source>
        <dbReference type="Proteomes" id="UP000324298"/>
    </source>
</evidence>
<evidence type="ECO:0000256" key="5">
    <source>
        <dbReference type="PIRSR" id="PIRSR620019-1"/>
    </source>
</evidence>
<keyword evidence="9" id="KW-1185">Reference proteome</keyword>
<feature type="active site" description="Proton acceptor" evidence="5">
    <location>
        <position position="139"/>
    </location>
</feature>
<dbReference type="AlphaFoldDB" id="A0A5A9XKS8"/>
<dbReference type="PANTHER" id="PTHR43300:SF7">
    <property type="entry name" value="UDP-N-ACETYLBACILLOSAMINE N-ACETYLTRANSFERASE"/>
    <property type="match status" value="1"/>
</dbReference>
<dbReference type="EMBL" id="SRSD01000003">
    <property type="protein sequence ID" value="KAA0893323.1"/>
    <property type="molecule type" value="Genomic_DNA"/>
</dbReference>
<feature type="site" description="Increases basicity of active site His" evidence="5">
    <location>
        <position position="140"/>
    </location>
</feature>
<dbReference type="NCBIfam" id="TIGR03570">
    <property type="entry name" value="NeuD_NnaD"/>
    <property type="match status" value="1"/>
</dbReference>
<protein>
    <submittedName>
        <fullName evidence="8">Acetyltransferase</fullName>
    </submittedName>
</protein>
<dbReference type="Gene3D" id="3.40.50.20">
    <property type="match status" value="1"/>
</dbReference>
<accession>A0A5A9XKS8</accession>
<feature type="domain" description="PglD N-terminal" evidence="7">
    <location>
        <begin position="7"/>
        <end position="82"/>
    </location>
</feature>
<evidence type="ECO:0000256" key="2">
    <source>
        <dbReference type="ARBA" id="ARBA00022679"/>
    </source>
</evidence>
<dbReference type="InterPro" id="IPR011004">
    <property type="entry name" value="Trimer_LpxA-like_sf"/>
</dbReference>
<keyword evidence="4" id="KW-0012">Acyltransferase</keyword>
<comment type="caution">
    <text evidence="8">The sequence shown here is derived from an EMBL/GenBank/DDBJ whole genome shotgun (WGS) entry which is preliminary data.</text>
</comment>
<dbReference type="GO" id="GO:0016746">
    <property type="term" value="F:acyltransferase activity"/>
    <property type="evidence" value="ECO:0007669"/>
    <property type="project" value="UniProtKB-KW"/>
</dbReference>
<evidence type="ECO:0000259" key="7">
    <source>
        <dbReference type="Pfam" id="PF17836"/>
    </source>
</evidence>
<dbReference type="Gene3D" id="2.160.10.10">
    <property type="entry name" value="Hexapeptide repeat proteins"/>
    <property type="match status" value="1"/>
</dbReference>
<dbReference type="CDD" id="cd03360">
    <property type="entry name" value="LbH_AT_putative"/>
    <property type="match status" value="1"/>
</dbReference>
<evidence type="ECO:0000256" key="1">
    <source>
        <dbReference type="ARBA" id="ARBA00007274"/>
    </source>
</evidence>
<evidence type="ECO:0000256" key="6">
    <source>
        <dbReference type="PIRSR" id="PIRSR620019-2"/>
    </source>
</evidence>
<dbReference type="RefSeq" id="WP_149306639.1">
    <property type="nucleotide sequence ID" value="NZ_SRSD01000003.1"/>
</dbReference>
<organism evidence="8 9">
    <name type="scientific">Oryzomonas rubra</name>
    <dbReference type="NCBI Taxonomy" id="2509454"/>
    <lineage>
        <taxon>Bacteria</taxon>
        <taxon>Pseudomonadati</taxon>
        <taxon>Thermodesulfobacteriota</taxon>
        <taxon>Desulfuromonadia</taxon>
        <taxon>Geobacterales</taxon>
        <taxon>Geobacteraceae</taxon>
        <taxon>Oryzomonas</taxon>
    </lineage>
</organism>
<keyword evidence="2 8" id="KW-0808">Transferase</keyword>
<dbReference type="InterPro" id="IPR050179">
    <property type="entry name" value="Trans_hexapeptide_repeat"/>
</dbReference>
<dbReference type="InterPro" id="IPR041561">
    <property type="entry name" value="PglD_N"/>
</dbReference>
<dbReference type="PANTHER" id="PTHR43300">
    <property type="entry name" value="ACETYLTRANSFERASE"/>
    <property type="match status" value="1"/>
</dbReference>
<name>A0A5A9XKS8_9BACT</name>
<gene>
    <name evidence="8" type="ORF">ET418_05775</name>
</gene>
<dbReference type="Proteomes" id="UP000324298">
    <property type="component" value="Unassembled WGS sequence"/>
</dbReference>
<dbReference type="OrthoDB" id="9782091at2"/>
<dbReference type="SUPFAM" id="SSF51161">
    <property type="entry name" value="Trimeric LpxA-like enzymes"/>
    <property type="match status" value="1"/>
</dbReference>
<comment type="similarity">
    <text evidence="1">Belongs to the transferase hexapeptide repeat family.</text>
</comment>